<proteinExistence type="predicted"/>
<feature type="compositionally biased region" description="Pro residues" evidence="1">
    <location>
        <begin position="149"/>
        <end position="164"/>
    </location>
</feature>
<dbReference type="VEuPathDB" id="FungiDB:NCU02703"/>
<sequence length="164" mass="17330">MAPIALSPRTSLPTSHDSFNLHPITKREKFPKANIITLAVLLTFLLSISFCFAVFVPRWTRKKKLKEHQQAVREMLQAEERATGRRARGSSNVGATAGRGFGAGQRHGQGHGQGQGVTEGGTGGGGGGGGEAIPMDDVAVPDGNGGWVEPPPPYVVDPKPAYHP</sequence>
<feature type="region of interest" description="Disordered" evidence="1">
    <location>
        <begin position="80"/>
        <end position="164"/>
    </location>
</feature>
<evidence type="ECO:0000256" key="1">
    <source>
        <dbReference type="SAM" id="MobiDB-lite"/>
    </source>
</evidence>
<dbReference type="OrthoDB" id="10472679at2759"/>
<dbReference type="SMR" id="Q6MUZ3"/>
<feature type="compositionally biased region" description="Gly residues" evidence="1">
    <location>
        <begin position="97"/>
        <end position="131"/>
    </location>
</feature>
<name>Q6MUZ3_NEUCS</name>
<feature type="transmembrane region" description="Helical" evidence="2">
    <location>
        <begin position="35"/>
        <end position="56"/>
    </location>
</feature>
<accession>Q6MUZ3</accession>
<keyword evidence="2" id="KW-0472">Membrane</keyword>
<evidence type="ECO:0000313" key="3">
    <source>
        <dbReference type="EMBL" id="CAE76508.1"/>
    </source>
</evidence>
<dbReference type="EMBL" id="BX842635">
    <property type="protein sequence ID" value="CAE76508.1"/>
    <property type="molecule type" value="Genomic_DNA"/>
</dbReference>
<gene>
    <name evidence="3" type="primary">B12J7.130</name>
</gene>
<keyword evidence="2" id="KW-1133">Transmembrane helix</keyword>
<reference evidence="3" key="1">
    <citation type="submission" date="2003-11" db="EMBL/GenBank/DDBJ databases">
        <authorList>
            <person name="Schulte U."/>
            <person name="Aign V."/>
            <person name="Hoheisel J."/>
            <person name="Brandt P."/>
            <person name="Fartmann B."/>
            <person name="Holland R."/>
            <person name="Nyakatura G."/>
            <person name="Mewes H.W."/>
            <person name="Mannhaupt G."/>
        </authorList>
    </citation>
    <scope>NUCLEOTIDE SEQUENCE</scope>
</reference>
<dbReference type="AlphaFoldDB" id="Q6MUZ3"/>
<protein>
    <submittedName>
        <fullName evidence="3">Uncharacterized protein B12J7.130</fullName>
    </submittedName>
</protein>
<reference evidence="3" key="2">
    <citation type="submission" date="2003-11" db="EMBL/GenBank/DDBJ databases">
        <authorList>
            <person name="German Neurospora genome project"/>
        </authorList>
    </citation>
    <scope>NUCLEOTIDE SEQUENCE</scope>
</reference>
<keyword evidence="2" id="KW-0812">Transmembrane</keyword>
<organism evidence="3">
    <name type="scientific">Neurospora crassa</name>
    <dbReference type="NCBI Taxonomy" id="5141"/>
    <lineage>
        <taxon>Eukaryota</taxon>
        <taxon>Fungi</taxon>
        <taxon>Dikarya</taxon>
        <taxon>Ascomycota</taxon>
        <taxon>Pezizomycotina</taxon>
        <taxon>Sordariomycetes</taxon>
        <taxon>Sordariomycetidae</taxon>
        <taxon>Sordariales</taxon>
        <taxon>Sordariaceae</taxon>
        <taxon>Neurospora</taxon>
    </lineage>
</organism>
<evidence type="ECO:0000256" key="2">
    <source>
        <dbReference type="SAM" id="Phobius"/>
    </source>
</evidence>